<evidence type="ECO:0000313" key="2">
    <source>
        <dbReference type="Proteomes" id="UP000007635"/>
    </source>
</evidence>
<name>G3NBU8_GASAC</name>
<dbReference type="PANTHER" id="PTHR33504">
    <property type="entry name" value="NADH DEHYDROGENASE (UBIQUINONE) 1 BETA SUBCOMPLEX, 4"/>
    <property type="match status" value="1"/>
</dbReference>
<dbReference type="PANTHER" id="PTHR33504:SF2">
    <property type="entry name" value="PROTEIN MFI"/>
    <property type="match status" value="1"/>
</dbReference>
<dbReference type="Ensembl" id="ENSGACT00000002806.2">
    <property type="protein sequence ID" value="ENSGACP00000002796.2"/>
    <property type="gene ID" value="ENSGACG00000002156.2"/>
</dbReference>
<dbReference type="AlphaFoldDB" id="G3NBU8"/>
<dbReference type="eggNOG" id="ENOG502QSTG">
    <property type="taxonomic scope" value="Eukaryota"/>
</dbReference>
<protein>
    <submittedName>
        <fullName evidence="1">Uncharacterized protein</fullName>
    </submittedName>
</protein>
<proteinExistence type="predicted"/>
<reference evidence="1" key="2">
    <citation type="submission" date="2025-08" db="UniProtKB">
        <authorList>
            <consortium name="Ensembl"/>
        </authorList>
    </citation>
    <scope>IDENTIFICATION</scope>
</reference>
<dbReference type="Proteomes" id="UP000007635">
    <property type="component" value="Chromosome XXI"/>
</dbReference>
<dbReference type="OMA" id="KMDFHYS"/>
<dbReference type="InParanoid" id="G3NBU8"/>
<keyword evidence="2" id="KW-1185">Reference proteome</keyword>
<reference evidence="1 2" key="1">
    <citation type="journal article" date="2021" name="G3 (Bethesda)">
        <title>Improved contiguity of the threespine stickleback genome using long-read sequencing.</title>
        <authorList>
            <person name="Nath S."/>
            <person name="Shaw D.E."/>
            <person name="White M.A."/>
        </authorList>
    </citation>
    <scope>NUCLEOTIDE SEQUENCE [LARGE SCALE GENOMIC DNA]</scope>
    <source>
        <strain evidence="1 2">Lake Benthic</strain>
    </source>
</reference>
<dbReference type="GeneTree" id="ENSGT00510000048394"/>
<accession>G3NBU8</accession>
<reference evidence="1" key="3">
    <citation type="submission" date="2025-09" db="UniProtKB">
        <authorList>
            <consortium name="Ensembl"/>
        </authorList>
    </citation>
    <scope>IDENTIFICATION</scope>
</reference>
<sequence length="291" mass="34486">MSLYLSKLYFTNSHRERKTPHKNVQEEGPRHYTLQHGAARVIQRTWRSHVNREVFKYFKELISHCNQQDPRGILKTVNPREAQLMDAAAGVFIRIRLGGTTFPPNVYYKIFTHAPIVDLCASSPKDYTKPDLQKHADNGRPLMQDRSGWYQRTENNDWRLFCRKVVPTNEPKEIGASKKMDFHYSRLQRQKDVAKWRKKRKIEWLTQMYNQGRLQTQPVQQHVVTLLVDYVQQAMEAVEERRHEEVLDKKLDELMAWTNALNFEEYMQDWRCLGCTHSSQPSTDVHSYPPE</sequence>
<evidence type="ECO:0000313" key="1">
    <source>
        <dbReference type="Ensembl" id="ENSGACP00000002796.2"/>
    </source>
</evidence>
<organism evidence="1 2">
    <name type="scientific">Gasterosteus aculeatus aculeatus</name>
    <name type="common">three-spined stickleback</name>
    <dbReference type="NCBI Taxonomy" id="481459"/>
    <lineage>
        <taxon>Eukaryota</taxon>
        <taxon>Metazoa</taxon>
        <taxon>Chordata</taxon>
        <taxon>Craniata</taxon>
        <taxon>Vertebrata</taxon>
        <taxon>Euteleostomi</taxon>
        <taxon>Actinopterygii</taxon>
        <taxon>Neopterygii</taxon>
        <taxon>Teleostei</taxon>
        <taxon>Neoteleostei</taxon>
        <taxon>Acanthomorphata</taxon>
        <taxon>Eupercaria</taxon>
        <taxon>Perciformes</taxon>
        <taxon>Cottioidei</taxon>
        <taxon>Gasterosteales</taxon>
        <taxon>Gasterosteidae</taxon>
        <taxon>Gasterosteus</taxon>
    </lineage>
</organism>
<dbReference type="PROSITE" id="PS50096">
    <property type="entry name" value="IQ"/>
    <property type="match status" value="1"/>
</dbReference>
<dbReference type="Bgee" id="ENSGACG00000002156">
    <property type="expression patterns" value="Expressed in testis"/>
</dbReference>